<evidence type="ECO:0000313" key="1">
    <source>
        <dbReference type="EMBL" id="RYU90902.1"/>
    </source>
</evidence>
<dbReference type="RefSeq" id="WP_129876451.1">
    <property type="nucleotide sequence ID" value="NZ_SEWG01000003.1"/>
</dbReference>
<reference evidence="1 2" key="1">
    <citation type="submission" date="2019-02" db="EMBL/GenBank/DDBJ databases">
        <title>Bacterial novel species Mucilaginibacter sp. 17JY9-4 isolated from soil.</title>
        <authorList>
            <person name="Jung H.-Y."/>
        </authorList>
    </citation>
    <scope>NUCLEOTIDE SEQUENCE [LARGE SCALE GENOMIC DNA]</scope>
    <source>
        <strain evidence="1 2">17JY9-4</strain>
    </source>
</reference>
<proteinExistence type="predicted"/>
<dbReference type="EMBL" id="SEWG01000003">
    <property type="protein sequence ID" value="RYU90902.1"/>
    <property type="molecule type" value="Genomic_DNA"/>
</dbReference>
<keyword evidence="2" id="KW-1185">Reference proteome</keyword>
<protein>
    <submittedName>
        <fullName evidence="1">Uncharacterized protein</fullName>
    </submittedName>
</protein>
<name>A0A4Q5LND2_9SPHI</name>
<gene>
    <name evidence="1" type="ORF">EWM62_09700</name>
</gene>
<dbReference type="AlphaFoldDB" id="A0A4Q5LND2"/>
<accession>A0A4Q5LND2</accession>
<dbReference type="Proteomes" id="UP000293331">
    <property type="component" value="Unassembled WGS sequence"/>
</dbReference>
<organism evidence="1 2">
    <name type="scientific">Mucilaginibacter terrigena</name>
    <dbReference type="NCBI Taxonomy" id="2492395"/>
    <lineage>
        <taxon>Bacteria</taxon>
        <taxon>Pseudomonadati</taxon>
        <taxon>Bacteroidota</taxon>
        <taxon>Sphingobacteriia</taxon>
        <taxon>Sphingobacteriales</taxon>
        <taxon>Sphingobacteriaceae</taxon>
        <taxon>Mucilaginibacter</taxon>
    </lineage>
</organism>
<comment type="caution">
    <text evidence="1">The sequence shown here is derived from an EMBL/GenBank/DDBJ whole genome shotgun (WGS) entry which is preliminary data.</text>
</comment>
<evidence type="ECO:0000313" key="2">
    <source>
        <dbReference type="Proteomes" id="UP000293331"/>
    </source>
</evidence>
<sequence>MNPAWSNDQRYIFLQTYLRILKKETNKEKQFFILNEIAQFQAFYQVSLAKTDFNNFIFYIQKCKVLSENDLYESDRSIELNKRLVNCIAIVCPQIFVANYLNNLEKARPMVNGILDSTNIKKININYLYPFEFLSDKTKERIDTIFNTIDFNEKLQGKKLYDEIKNHKRVINYWLRVYNGMPFNTEEVKRKVLNNEM</sequence>